<feature type="transmembrane region" description="Helical" evidence="4">
    <location>
        <begin position="48"/>
        <end position="70"/>
    </location>
</feature>
<feature type="compositionally biased region" description="Basic residues" evidence="3">
    <location>
        <begin position="154"/>
        <end position="163"/>
    </location>
</feature>
<gene>
    <name evidence="5" type="ORF">GDO78_012436</name>
</gene>
<feature type="compositionally biased region" description="Basic and acidic residues" evidence="3">
    <location>
        <begin position="138"/>
        <end position="153"/>
    </location>
</feature>
<feature type="compositionally biased region" description="Basic and acidic residues" evidence="3">
    <location>
        <begin position="420"/>
        <end position="432"/>
    </location>
</feature>
<feature type="compositionally biased region" description="Polar residues" evidence="3">
    <location>
        <begin position="497"/>
        <end position="510"/>
    </location>
</feature>
<evidence type="ECO:0000256" key="4">
    <source>
        <dbReference type="SAM" id="Phobius"/>
    </source>
</evidence>
<dbReference type="InterPro" id="IPR031402">
    <property type="entry name" value="LYRIC"/>
</dbReference>
<dbReference type="GO" id="GO:0005634">
    <property type="term" value="C:nucleus"/>
    <property type="evidence" value="ECO:0007669"/>
    <property type="project" value="UniProtKB-SubCell"/>
</dbReference>
<evidence type="ECO:0000256" key="2">
    <source>
        <dbReference type="ARBA" id="ARBA00023242"/>
    </source>
</evidence>
<feature type="compositionally biased region" description="Basic residues" evidence="3">
    <location>
        <begin position="397"/>
        <end position="407"/>
    </location>
</feature>
<feature type="compositionally biased region" description="Basic and acidic residues" evidence="3">
    <location>
        <begin position="368"/>
        <end position="388"/>
    </location>
</feature>
<evidence type="ECO:0000313" key="6">
    <source>
        <dbReference type="Proteomes" id="UP000770717"/>
    </source>
</evidence>
<dbReference type="EMBL" id="WNTK01000008">
    <property type="protein sequence ID" value="KAG9478776.1"/>
    <property type="molecule type" value="Genomic_DNA"/>
</dbReference>
<keyword evidence="2" id="KW-0539">Nucleus</keyword>
<name>A0A8J6K4D6_ELECQ</name>
<keyword evidence="4" id="KW-0472">Membrane</keyword>
<proteinExistence type="predicted"/>
<feature type="region of interest" description="Disordered" evidence="3">
    <location>
        <begin position="270"/>
        <end position="298"/>
    </location>
</feature>
<reference evidence="5" key="1">
    <citation type="thesis" date="2020" institute="ProQuest LLC" country="789 East Eisenhower Parkway, Ann Arbor, MI, USA">
        <title>Comparative Genomics and Chromosome Evolution.</title>
        <authorList>
            <person name="Mudd A.B."/>
        </authorList>
    </citation>
    <scope>NUCLEOTIDE SEQUENCE</scope>
    <source>
        <strain evidence="5">HN-11 Male</strain>
        <tissue evidence="5">Kidney and liver</tissue>
    </source>
</reference>
<feature type="compositionally biased region" description="Low complexity" evidence="3">
    <location>
        <begin position="485"/>
        <end position="496"/>
    </location>
</feature>
<dbReference type="OrthoDB" id="8918651at2759"/>
<keyword evidence="4" id="KW-0812">Transmembrane</keyword>
<dbReference type="Proteomes" id="UP000770717">
    <property type="component" value="Unassembled WGS sequence"/>
</dbReference>
<protein>
    <recommendedName>
        <fullName evidence="7">Metadherin</fullName>
    </recommendedName>
</protein>
<dbReference type="GO" id="GO:0003712">
    <property type="term" value="F:transcription coregulator activity"/>
    <property type="evidence" value="ECO:0007669"/>
    <property type="project" value="TreeGrafter"/>
</dbReference>
<evidence type="ECO:0008006" key="7">
    <source>
        <dbReference type="Google" id="ProtNLM"/>
    </source>
</evidence>
<organism evidence="5 6">
    <name type="scientific">Eleutherodactylus coqui</name>
    <name type="common">Puerto Rican coqui</name>
    <dbReference type="NCBI Taxonomy" id="57060"/>
    <lineage>
        <taxon>Eukaryota</taxon>
        <taxon>Metazoa</taxon>
        <taxon>Chordata</taxon>
        <taxon>Craniata</taxon>
        <taxon>Vertebrata</taxon>
        <taxon>Euteleostomi</taxon>
        <taxon>Amphibia</taxon>
        <taxon>Batrachia</taxon>
        <taxon>Anura</taxon>
        <taxon>Neobatrachia</taxon>
        <taxon>Hyloidea</taxon>
        <taxon>Eleutherodactylidae</taxon>
        <taxon>Eleutherodactylinae</taxon>
        <taxon>Eleutherodactylus</taxon>
        <taxon>Eleutherodactylus</taxon>
    </lineage>
</organism>
<evidence type="ECO:0000256" key="1">
    <source>
        <dbReference type="ARBA" id="ARBA00004123"/>
    </source>
</evidence>
<keyword evidence="4" id="KW-1133">Transmembrane helix</keyword>
<feature type="compositionally biased region" description="Basic residues" evidence="3">
    <location>
        <begin position="521"/>
        <end position="532"/>
    </location>
</feature>
<dbReference type="AlphaFoldDB" id="A0A8J6K4D6"/>
<comment type="caution">
    <text evidence="5">The sequence shown here is derived from an EMBL/GenBank/DDBJ whole genome shotgun (WGS) entry which is preliminary data.</text>
</comment>
<evidence type="ECO:0000256" key="3">
    <source>
        <dbReference type="SAM" id="MobiDB-lite"/>
    </source>
</evidence>
<feature type="compositionally biased region" description="Polar residues" evidence="3">
    <location>
        <begin position="240"/>
        <end position="249"/>
    </location>
</feature>
<dbReference type="InterPro" id="IPR052305">
    <property type="entry name" value="TransReg_TumorExp"/>
</dbReference>
<dbReference type="PANTHER" id="PTHR23251:SF0">
    <property type="entry name" value="PROTEIN LYRIC"/>
    <property type="match status" value="1"/>
</dbReference>
<feature type="compositionally biased region" description="Basic and acidic residues" evidence="3">
    <location>
        <begin position="447"/>
        <end position="465"/>
    </location>
</feature>
<dbReference type="GO" id="GO:0006357">
    <property type="term" value="P:regulation of transcription by RNA polymerase II"/>
    <property type="evidence" value="ECO:0007669"/>
    <property type="project" value="TreeGrafter"/>
</dbReference>
<feature type="region of interest" description="Disordered" evidence="3">
    <location>
        <begin position="76"/>
        <end position="249"/>
    </location>
</feature>
<dbReference type="GO" id="GO:0045766">
    <property type="term" value="P:positive regulation of angiogenesis"/>
    <property type="evidence" value="ECO:0007669"/>
    <property type="project" value="InterPro"/>
</dbReference>
<sequence>MSSGWQEAAAQQAEEVSARLRQLLIQGLGLLRSELGLELGLEPQRYPAWVFLAVPVSLGLFLLFLLLHCASSRSAPSSKRVVQHEKEQPANQFRAPVPNKAVKVEEPKKRSKKKVAADKGKPNGRPVELSEEVVIPTVKKESPRQTLDAEKKNEKLKKNKKKPKADAKQTQPSSNQDKKEAEEGNWETKISNKEKRQQRKRDKGADADVSDATTSVVEAFTVLPTQSANIRKSKGPSEASALNGSSWNEKPTKVISSQIVEEKWVPVTNTAGKKKAEPCTWNQDTVDSNGKEWSAPWSERSIFPGIATWSSVDTRLNSSEKRPPFSTIGLSNSVSDGLNSSDPSSDWNAPAEEWGNYGEEEPAPSAQTEEREQEVPKVSDEDKEKEDLAAQTSASNKTKKKKKKKKKQGEDSGSPTQESENTHEIVNCKEDSVPASSAPVIPTGVAKSKELKEVSKKQTVQEKRLHTVFTEAPVSAAHNISEKSPAQAQQPQEANASVTKQNNVSPPSQAKSEESWESPKQVKKKKKARRET</sequence>
<keyword evidence="6" id="KW-1185">Reference proteome</keyword>
<dbReference type="GO" id="GO:0043123">
    <property type="term" value="P:positive regulation of canonical NF-kappaB signal transduction"/>
    <property type="evidence" value="ECO:0007669"/>
    <property type="project" value="InterPro"/>
</dbReference>
<feature type="region of interest" description="Disordered" evidence="3">
    <location>
        <begin position="314"/>
        <end position="532"/>
    </location>
</feature>
<comment type="subcellular location">
    <subcellularLocation>
        <location evidence="1">Nucleus</location>
    </subcellularLocation>
</comment>
<evidence type="ECO:0000313" key="5">
    <source>
        <dbReference type="EMBL" id="KAG9478776.1"/>
    </source>
</evidence>
<dbReference type="GO" id="GO:0043066">
    <property type="term" value="P:negative regulation of apoptotic process"/>
    <property type="evidence" value="ECO:0007669"/>
    <property type="project" value="InterPro"/>
</dbReference>
<dbReference type="Pfam" id="PF15686">
    <property type="entry name" value="LYRIC"/>
    <property type="match status" value="2"/>
</dbReference>
<feature type="compositionally biased region" description="Polar residues" evidence="3">
    <location>
        <begin position="328"/>
        <end position="347"/>
    </location>
</feature>
<dbReference type="PANTHER" id="PTHR23251">
    <property type="entry name" value="LYSINE-RICH CEACAM1 CO-ISOLATED PROTEIN LYRIC PROTEIN"/>
    <property type="match status" value="1"/>
</dbReference>
<accession>A0A8J6K4D6</accession>